<dbReference type="Proteomes" id="UP000746741">
    <property type="component" value="Unassembled WGS sequence"/>
</dbReference>
<evidence type="ECO:0000259" key="2">
    <source>
        <dbReference type="Pfam" id="PF19830"/>
    </source>
</evidence>
<reference evidence="5 6" key="2">
    <citation type="submission" date="2020-02" db="EMBL/GenBank/DDBJ databases">
        <authorList>
            <person name="Sun Q."/>
            <person name="Inoue M."/>
        </authorList>
    </citation>
    <scope>NUCLEOTIDE SEQUENCE [LARGE SCALE GENOMIC DNA]</scope>
    <source>
        <strain evidence="5 6">KCTC 22478</strain>
    </source>
</reference>
<keyword evidence="1" id="KW-0812">Transmembrane</keyword>
<comment type="caution">
    <text evidence="4">The sequence shown here is derived from an EMBL/GenBank/DDBJ whole genome shotgun (WGS) entry which is preliminary data.</text>
</comment>
<keyword evidence="1" id="KW-1133">Transmembrane helix</keyword>
<dbReference type="InterPro" id="IPR058671">
    <property type="entry name" value="DUF6311_C"/>
</dbReference>
<reference evidence="4" key="3">
    <citation type="journal article" date="2021" name="Syst. Appl. Microbiol.">
        <title>Roseomonas hellenica sp. nov., isolated from roots of wild-growing Alkanna tinctoria.</title>
        <authorList>
            <person name="Rat A."/>
            <person name="Naranjo H.D."/>
            <person name="Lebbe L."/>
            <person name="Cnockaert M."/>
            <person name="Krigas N."/>
            <person name="Grigoriadou K."/>
            <person name="Maloupa E."/>
            <person name="Willems A."/>
        </authorList>
    </citation>
    <scope>NUCLEOTIDE SEQUENCE</scope>
    <source>
        <strain evidence="4">LMG 31161</strain>
    </source>
</reference>
<evidence type="ECO:0000313" key="7">
    <source>
        <dbReference type="Proteomes" id="UP001138708"/>
    </source>
</evidence>
<sequence length="552" mass="58173">MRDGGSRVAEWIGTLAAAALGCLIVAEAFGTHILPPSNTGWMLSGRIGPDPVQYWLGWTAFARDAWRWPPGANPGWGMELASSIFYADAIPLLAFLFKALRAIVEVPQYWGLWIYACGALQAVLAFKLMGLATTAPLARLSVAGLLVLQPALLGRLGGHFALGGQFLLLAGLWLCVTPGAGWRRAAGWVALVGAASLVQAYLVPMVLALWAADGLARAVDPARRGGAILAEAVGVPAAGLLGLWAAGFFLLGGGFGGTWGGYGQMQLDLFAPFDGGDWSVFLPDAATADHLDAGNSYLGLGALVVIGAGALAWALGPRGGLRRHWALACALLALLVFAMSHHVTVGGQEVAALPLPDWIVERADALRASERFAWPLFYAVLIGAAVALVRRIGAGAAGAVLCAALLLQAADLRRGFARLKDFFAEQPAQVPLRLADPFWAEAARRYAAVRVVPTGMQAPNWEEVAVYAVTLGLQTDAVYLARLDPRAVEAVNAAVAQRIESGAYEARTFYVLGDEAALARARAGMDPARDMLGQFDGRWVLAPGWRRQVGGG</sequence>
<gene>
    <name evidence="5" type="ORF">GWK15_06035</name>
    <name evidence="4" type="ORF">GXW75_11885</name>
</gene>
<evidence type="ECO:0000313" key="4">
    <source>
        <dbReference type="EMBL" id="MBR0659951.1"/>
    </source>
</evidence>
<feature type="domain" description="DUF6311" evidence="2">
    <location>
        <begin position="18"/>
        <end position="413"/>
    </location>
</feature>
<dbReference type="Pfam" id="PF25853">
    <property type="entry name" value="DUF6311_C"/>
    <property type="match status" value="1"/>
</dbReference>
<dbReference type="Proteomes" id="UP001138708">
    <property type="component" value="Unassembled WGS sequence"/>
</dbReference>
<feature type="transmembrane region" description="Helical" evidence="1">
    <location>
        <begin position="188"/>
        <end position="212"/>
    </location>
</feature>
<feature type="transmembrane region" description="Helical" evidence="1">
    <location>
        <begin position="376"/>
        <end position="407"/>
    </location>
</feature>
<evidence type="ECO:0000313" key="5">
    <source>
        <dbReference type="EMBL" id="NKE16494.1"/>
    </source>
</evidence>
<dbReference type="PROSITE" id="PS51257">
    <property type="entry name" value="PROKAR_LIPOPROTEIN"/>
    <property type="match status" value="1"/>
</dbReference>
<feature type="transmembrane region" description="Helical" evidence="1">
    <location>
        <begin position="12"/>
        <end position="34"/>
    </location>
</feature>
<feature type="transmembrane region" description="Helical" evidence="1">
    <location>
        <begin position="109"/>
        <end position="130"/>
    </location>
</feature>
<dbReference type="EMBL" id="JAAVUP010000001">
    <property type="protein sequence ID" value="NKE16494.1"/>
    <property type="molecule type" value="Genomic_DNA"/>
</dbReference>
<feature type="transmembrane region" description="Helical" evidence="1">
    <location>
        <begin position="160"/>
        <end position="182"/>
    </location>
</feature>
<feature type="transmembrane region" description="Helical" evidence="1">
    <location>
        <begin position="76"/>
        <end position="97"/>
    </location>
</feature>
<feature type="transmembrane region" description="Helical" evidence="1">
    <location>
        <begin position="297"/>
        <end position="316"/>
    </location>
</feature>
<organism evidence="4 7">
    <name type="scientific">Neoroseomonas oryzicola</name>
    <dbReference type="NCBI Taxonomy" id="535904"/>
    <lineage>
        <taxon>Bacteria</taxon>
        <taxon>Pseudomonadati</taxon>
        <taxon>Pseudomonadota</taxon>
        <taxon>Alphaproteobacteria</taxon>
        <taxon>Acetobacterales</taxon>
        <taxon>Acetobacteraceae</taxon>
        <taxon>Neoroseomonas</taxon>
    </lineage>
</organism>
<dbReference type="Pfam" id="PF19830">
    <property type="entry name" value="DUF6311"/>
    <property type="match status" value="1"/>
</dbReference>
<feature type="transmembrane region" description="Helical" evidence="1">
    <location>
        <begin position="233"/>
        <end position="255"/>
    </location>
</feature>
<feature type="transmembrane region" description="Helical" evidence="1">
    <location>
        <begin position="325"/>
        <end position="343"/>
    </location>
</feature>
<dbReference type="RefSeq" id="WP_168040037.1">
    <property type="nucleotide sequence ID" value="NZ_JAAEDK010000023.1"/>
</dbReference>
<evidence type="ECO:0000256" key="1">
    <source>
        <dbReference type="SAM" id="Phobius"/>
    </source>
</evidence>
<feature type="transmembrane region" description="Helical" evidence="1">
    <location>
        <begin position="136"/>
        <end position="153"/>
    </location>
</feature>
<evidence type="ECO:0008006" key="8">
    <source>
        <dbReference type="Google" id="ProtNLM"/>
    </source>
</evidence>
<evidence type="ECO:0000259" key="3">
    <source>
        <dbReference type="Pfam" id="PF25853"/>
    </source>
</evidence>
<evidence type="ECO:0000313" key="6">
    <source>
        <dbReference type="Proteomes" id="UP000746741"/>
    </source>
</evidence>
<dbReference type="InterPro" id="IPR046278">
    <property type="entry name" value="DUF6311"/>
</dbReference>
<protein>
    <recommendedName>
        <fullName evidence="8">YfhO family protein</fullName>
    </recommendedName>
</protein>
<name>A0A9X9WHZ1_9PROT</name>
<dbReference type="EMBL" id="JAAEDK010000023">
    <property type="protein sequence ID" value="MBR0659951.1"/>
    <property type="molecule type" value="Genomic_DNA"/>
</dbReference>
<keyword evidence="1" id="KW-0472">Membrane</keyword>
<proteinExistence type="predicted"/>
<accession>A0A9X9WHZ1</accession>
<feature type="domain" description="DUF6311" evidence="3">
    <location>
        <begin position="438"/>
        <end position="543"/>
    </location>
</feature>
<reference evidence="4" key="1">
    <citation type="submission" date="2020-01" db="EMBL/GenBank/DDBJ databases">
        <authorList>
            <person name="Rat A."/>
        </authorList>
    </citation>
    <scope>NUCLEOTIDE SEQUENCE</scope>
    <source>
        <strain evidence="4">LMG 31161</strain>
    </source>
</reference>
<dbReference type="AlphaFoldDB" id="A0A9X9WHZ1"/>
<keyword evidence="6" id="KW-1185">Reference proteome</keyword>